<dbReference type="Gene3D" id="1.10.1330.10">
    <property type="entry name" value="Dockerin domain"/>
    <property type="match status" value="1"/>
</dbReference>
<dbReference type="InterPro" id="IPR018247">
    <property type="entry name" value="EF_Hand_1_Ca_BS"/>
</dbReference>
<reference evidence="4 5" key="1">
    <citation type="submission" date="2019-02" db="EMBL/GenBank/DDBJ databases">
        <title>Deep-cultivation of Planctomycetes and their phenomic and genomic characterization uncovers novel biology.</title>
        <authorList>
            <person name="Wiegand S."/>
            <person name="Jogler M."/>
            <person name="Boedeker C."/>
            <person name="Pinto D."/>
            <person name="Vollmers J."/>
            <person name="Rivas-Marin E."/>
            <person name="Kohn T."/>
            <person name="Peeters S.H."/>
            <person name="Heuer A."/>
            <person name="Rast P."/>
            <person name="Oberbeckmann S."/>
            <person name="Bunk B."/>
            <person name="Jeske O."/>
            <person name="Meyerdierks A."/>
            <person name="Storesund J.E."/>
            <person name="Kallscheuer N."/>
            <person name="Luecker S."/>
            <person name="Lage O.M."/>
            <person name="Pohl T."/>
            <person name="Merkel B.J."/>
            <person name="Hornburger P."/>
            <person name="Mueller R.-W."/>
            <person name="Bruemmer F."/>
            <person name="Labrenz M."/>
            <person name="Spormann A.M."/>
            <person name="Op den Camp H."/>
            <person name="Overmann J."/>
            <person name="Amann R."/>
            <person name="Jetten M.S.M."/>
            <person name="Mascher T."/>
            <person name="Medema M.H."/>
            <person name="Devos D.P."/>
            <person name="Kaster A.-K."/>
            <person name="Ovreas L."/>
            <person name="Rohde M."/>
            <person name="Galperin M.Y."/>
            <person name="Jogler C."/>
        </authorList>
    </citation>
    <scope>NUCLEOTIDE SEQUENCE [LARGE SCALE GENOMIC DNA]</scope>
    <source>
        <strain evidence="4 5">Pan265</strain>
    </source>
</reference>
<dbReference type="AlphaFoldDB" id="A0A518BZ35"/>
<accession>A0A518BZ35</accession>
<dbReference type="InterPro" id="IPR051333">
    <property type="entry name" value="CLIP_Serine_Protease"/>
</dbReference>
<dbReference type="PANTHER" id="PTHR24260">
    <property type="match status" value="1"/>
</dbReference>
<evidence type="ECO:0000259" key="3">
    <source>
        <dbReference type="PROSITE" id="PS50240"/>
    </source>
</evidence>
<dbReference type="PANTHER" id="PTHR24260:SF136">
    <property type="entry name" value="GH08193P-RELATED"/>
    <property type="match status" value="1"/>
</dbReference>
<dbReference type="SUPFAM" id="SSF50494">
    <property type="entry name" value="Trypsin-like serine proteases"/>
    <property type="match status" value="1"/>
</dbReference>
<dbReference type="PRINTS" id="PR00722">
    <property type="entry name" value="CHYMOTRYPSIN"/>
</dbReference>
<keyword evidence="2" id="KW-0720">Serine protease</keyword>
<dbReference type="InterPro" id="IPR036439">
    <property type="entry name" value="Dockerin_dom_sf"/>
</dbReference>
<dbReference type="PROSITE" id="PS00018">
    <property type="entry name" value="EF_HAND_1"/>
    <property type="match status" value="1"/>
</dbReference>
<dbReference type="KEGG" id="mcad:Pan265_21060"/>
<dbReference type="Pfam" id="PF00089">
    <property type="entry name" value="Trypsin"/>
    <property type="match status" value="1"/>
</dbReference>
<keyword evidence="2" id="KW-0378">Hydrolase</keyword>
<keyword evidence="1" id="KW-1015">Disulfide bond</keyword>
<dbReference type="RefSeq" id="WP_145446411.1">
    <property type="nucleotide sequence ID" value="NZ_CP036280.1"/>
</dbReference>
<evidence type="ECO:0000256" key="1">
    <source>
        <dbReference type="ARBA" id="ARBA00023157"/>
    </source>
</evidence>
<dbReference type="InterPro" id="IPR033116">
    <property type="entry name" value="TRYPSIN_SER"/>
</dbReference>
<dbReference type="Proteomes" id="UP000320386">
    <property type="component" value="Chromosome"/>
</dbReference>
<evidence type="ECO:0000313" key="4">
    <source>
        <dbReference type="EMBL" id="QDU72242.1"/>
    </source>
</evidence>
<keyword evidence="5" id="KW-1185">Reference proteome</keyword>
<sequence>MHAYTTTSLLVATLTASSSLAISIRDDRSEISHIQLAEQADYDAVGEIFATVAGLGTSACSATLITDQWALTAAHCIDGNDLRGNGVSHLRFLVEGQLRYVKQWIPHPQWADTDGSFTAGYDIGLIQLSTPITSVEPAPLFEQRVTPGQESVAVGYGIPGTGSTGTDQSADFGTKRAAVNSIDAMGAENFPFPLGFTLIEDWSSNIIATDFDEPGNPDASSIGSPFPLNLEGAITSGDSGGALFVTSNNQQQLAAVNSFSASFDDDPDGSYSDLSGFSRVWPHLDWIGYTILTESEAPGDYTSDGRIDDADIDFLFAEFNNPYITPANQFTIPNIELVLGTIADPRYDLTGDNKTNHADLHFLVNDLIGTTFGDLDLDGTVNLVDLSTLAENFGATDASWSQGDADGNGTVDLIDLSMLAPNFDTSPVPEPATLLPLLAILATRRRA</sequence>
<dbReference type="GO" id="GO:0006508">
    <property type="term" value="P:proteolysis"/>
    <property type="evidence" value="ECO:0007669"/>
    <property type="project" value="UniProtKB-KW"/>
</dbReference>
<gene>
    <name evidence="4" type="ORF">Pan265_21060</name>
</gene>
<evidence type="ECO:0000256" key="2">
    <source>
        <dbReference type="RuleBase" id="RU363034"/>
    </source>
</evidence>
<dbReference type="SMART" id="SM00020">
    <property type="entry name" value="Tryp_SPc"/>
    <property type="match status" value="1"/>
</dbReference>
<dbReference type="EMBL" id="CP036280">
    <property type="protein sequence ID" value="QDU72242.1"/>
    <property type="molecule type" value="Genomic_DNA"/>
</dbReference>
<dbReference type="InterPro" id="IPR001254">
    <property type="entry name" value="Trypsin_dom"/>
</dbReference>
<dbReference type="InterPro" id="IPR043504">
    <property type="entry name" value="Peptidase_S1_PA_chymotrypsin"/>
</dbReference>
<dbReference type="InterPro" id="IPR001314">
    <property type="entry name" value="Peptidase_S1A"/>
</dbReference>
<dbReference type="OrthoDB" id="9813836at2"/>
<feature type="domain" description="Peptidase S1" evidence="3">
    <location>
        <begin position="53"/>
        <end position="292"/>
    </location>
</feature>
<dbReference type="GO" id="GO:0000272">
    <property type="term" value="P:polysaccharide catabolic process"/>
    <property type="evidence" value="ECO:0007669"/>
    <property type="project" value="InterPro"/>
</dbReference>
<proteinExistence type="predicted"/>
<dbReference type="PROSITE" id="PS00134">
    <property type="entry name" value="TRYPSIN_HIS"/>
    <property type="match status" value="1"/>
</dbReference>
<keyword evidence="2" id="KW-0645">Protease</keyword>
<dbReference type="PROSITE" id="PS50240">
    <property type="entry name" value="TRYPSIN_DOM"/>
    <property type="match status" value="1"/>
</dbReference>
<evidence type="ECO:0000313" key="5">
    <source>
        <dbReference type="Proteomes" id="UP000320386"/>
    </source>
</evidence>
<dbReference type="Gene3D" id="2.40.10.10">
    <property type="entry name" value="Trypsin-like serine proteases"/>
    <property type="match status" value="1"/>
</dbReference>
<dbReference type="PROSITE" id="PS00135">
    <property type="entry name" value="TRYPSIN_SER"/>
    <property type="match status" value="1"/>
</dbReference>
<dbReference type="GO" id="GO:0004252">
    <property type="term" value="F:serine-type endopeptidase activity"/>
    <property type="evidence" value="ECO:0007669"/>
    <property type="project" value="InterPro"/>
</dbReference>
<name>A0A518BZ35_9BACT</name>
<dbReference type="InterPro" id="IPR009003">
    <property type="entry name" value="Peptidase_S1_PA"/>
</dbReference>
<dbReference type="SUPFAM" id="SSF63446">
    <property type="entry name" value="Type I dockerin domain"/>
    <property type="match status" value="1"/>
</dbReference>
<organism evidence="4 5">
    <name type="scientific">Mucisphaera calidilacus</name>
    <dbReference type="NCBI Taxonomy" id="2527982"/>
    <lineage>
        <taxon>Bacteria</taxon>
        <taxon>Pseudomonadati</taxon>
        <taxon>Planctomycetota</taxon>
        <taxon>Phycisphaerae</taxon>
        <taxon>Phycisphaerales</taxon>
        <taxon>Phycisphaeraceae</taxon>
        <taxon>Mucisphaera</taxon>
    </lineage>
</organism>
<protein>
    <submittedName>
        <fullName evidence="4">Putative peptidase</fullName>
    </submittedName>
</protein>
<dbReference type="InterPro" id="IPR018114">
    <property type="entry name" value="TRYPSIN_HIS"/>
</dbReference>